<dbReference type="KEGG" id="dfa:DFA_03445"/>
<gene>
    <name evidence="1" type="ORF">DFA_03445</name>
</gene>
<accession>F4PHL3</accession>
<dbReference type="GeneID" id="14877102"/>
<reference evidence="2" key="1">
    <citation type="journal article" date="2011" name="Genome Res.">
        <title>Phylogeny-wide analysis of social amoeba genomes highlights ancient origins for complex intercellular communication.</title>
        <authorList>
            <person name="Heidel A.J."/>
            <person name="Lawal H.M."/>
            <person name="Felder M."/>
            <person name="Schilde C."/>
            <person name="Helps N.R."/>
            <person name="Tunggal B."/>
            <person name="Rivero F."/>
            <person name="John U."/>
            <person name="Schleicher M."/>
            <person name="Eichinger L."/>
            <person name="Platzer M."/>
            <person name="Noegel A.A."/>
            <person name="Schaap P."/>
            <person name="Gloeckner G."/>
        </authorList>
    </citation>
    <scope>NUCLEOTIDE SEQUENCE [LARGE SCALE GENOMIC DNA]</scope>
    <source>
        <strain evidence="2">SH3</strain>
    </source>
</reference>
<organism evidence="1 2">
    <name type="scientific">Cavenderia fasciculata</name>
    <name type="common">Slime mold</name>
    <name type="synonym">Dictyostelium fasciculatum</name>
    <dbReference type="NCBI Taxonomy" id="261658"/>
    <lineage>
        <taxon>Eukaryota</taxon>
        <taxon>Amoebozoa</taxon>
        <taxon>Evosea</taxon>
        <taxon>Eumycetozoa</taxon>
        <taxon>Dictyostelia</taxon>
        <taxon>Acytosteliales</taxon>
        <taxon>Cavenderiaceae</taxon>
        <taxon>Cavenderia</taxon>
    </lineage>
</organism>
<dbReference type="Proteomes" id="UP000007797">
    <property type="component" value="Unassembled WGS sequence"/>
</dbReference>
<dbReference type="AlphaFoldDB" id="F4PHL3"/>
<evidence type="ECO:0000313" key="2">
    <source>
        <dbReference type="Proteomes" id="UP000007797"/>
    </source>
</evidence>
<sequence>MSTTTTSIALPPSCLLPLVFSTTDSLFGYLSVAVSAASASASASQSLSVCFDPSSLSYYPYSYPDCAGRQDLLVSPTTVTRVVEEEEEYDHEVMGADNDNDGSIGMAIDTNIYLVPSIYESESGAGPSSPLSPMSPGLVRCSSFCNGNRRLECVHCAHLELGCSLLTPCVSLSKQESLPLPFSDLDDVLDNDIVVVVKQPNNPAKSGFESESESKVTLPKFCLSIILKHLWDSMSDEPLYTKLSVLPYVSHYFFACVKSLNCNLKLTLTNQCCQRLMRCFTGRPQYTRSQLTILKDRVMTNNNNNSSTEQDNSNNSTTVGRWNLINSISSITLVQDGSTSCIGSVESLFVCPPFRRMIDMSLEDINTTDQSVHNLVSAIPTIKSCTVTCYLDQIPRFSTHFDRVSAHLVVQVAQKRRRVSSVVPQSLIDSFNHVARIHIRFSYSPDHSSNHSHEAAYEFVLQLIKANHASTEIHLELDIVQGNTDDEQSSSLYNDKKDKKIQTLRRTLSNRKHLLNHTISINN</sequence>
<name>F4PHL3_CACFS</name>
<keyword evidence="2" id="KW-1185">Reference proteome</keyword>
<protein>
    <submittedName>
        <fullName evidence="1">Uncharacterized protein</fullName>
    </submittedName>
</protein>
<dbReference type="RefSeq" id="XP_004363048.1">
    <property type="nucleotide sequence ID" value="XM_004362991.1"/>
</dbReference>
<proteinExistence type="predicted"/>
<dbReference type="EMBL" id="GL883006">
    <property type="protein sequence ID" value="EGG25197.1"/>
    <property type="molecule type" value="Genomic_DNA"/>
</dbReference>
<evidence type="ECO:0000313" key="1">
    <source>
        <dbReference type="EMBL" id="EGG25197.1"/>
    </source>
</evidence>